<dbReference type="SUPFAM" id="SSF49265">
    <property type="entry name" value="Fibronectin type III"/>
    <property type="match status" value="20"/>
</dbReference>
<dbReference type="FunFam" id="2.60.120.260:FF:000069">
    <property type="entry name" value="Usherin"/>
    <property type="match status" value="1"/>
</dbReference>
<feature type="domain" description="Fibronectin type-III" evidence="27">
    <location>
        <begin position="4075"/>
        <end position="4160"/>
    </location>
</feature>
<dbReference type="GO" id="GO:0048731">
    <property type="term" value="P:system development"/>
    <property type="evidence" value="ECO:0007669"/>
    <property type="project" value="UniProtKB-ARBA"/>
</dbReference>
<gene>
    <name evidence="29" type="primary">USH2A</name>
</gene>
<feature type="domain" description="Laminin EGF-like" evidence="26">
    <location>
        <begin position="707"/>
        <end position="759"/>
    </location>
</feature>
<evidence type="ECO:0000313" key="29">
    <source>
        <dbReference type="Ensembl" id="ENSPCLP00000001821.1"/>
    </source>
</evidence>
<dbReference type="GO" id="GO:0005604">
    <property type="term" value="C:basement membrane"/>
    <property type="evidence" value="ECO:0007669"/>
    <property type="project" value="UniProtKB-ARBA"/>
</dbReference>
<dbReference type="FunFam" id="2.60.40.10:FF:001716">
    <property type="entry name" value="Usherin"/>
    <property type="match status" value="1"/>
</dbReference>
<evidence type="ECO:0000256" key="11">
    <source>
        <dbReference type="ARBA" id="ARBA00023136"/>
    </source>
</evidence>
<feature type="domain" description="Fibronectin type-III" evidence="27">
    <location>
        <begin position="1379"/>
        <end position="1473"/>
    </location>
</feature>
<dbReference type="CDD" id="cd00063">
    <property type="entry name" value="FN3"/>
    <property type="match status" value="32"/>
</dbReference>
<dbReference type="PANTHER" id="PTHR46957:SF7">
    <property type="entry name" value="USHERIN"/>
    <property type="match status" value="1"/>
</dbReference>
<comment type="subunit">
    <text evidence="18">Interacts with collagen IV and fibronectin via its laminin EGF-like domains. Interaction with collagen may be required for stable integration into the basement membrane. Interacts with NINL. Interacts with USH1C. Component of USH2 complex, composed of ADGRV1, PDZD7, USH2A and WHRN. Interacts with ADGRV1/MASS1 (via N-terminal PDZ domain). Interacts (via the cytoplasmic region) with WHRN. Interacts (via the cytoplasmic region) with PDZD7. Interacts (via the cytoplasmic region) with VEZT and MYO7A (via MyTH4-FERM domains); the interaction associates VEZT with the USH2 complex at the stereocilia base.</text>
</comment>
<keyword evidence="13" id="KW-0325">Glycoprotein</keyword>
<keyword evidence="5" id="KW-0716">Sensory transduction</keyword>
<feature type="disulfide bond" evidence="22">
    <location>
        <begin position="883"/>
        <end position="892"/>
    </location>
</feature>
<dbReference type="GO" id="GO:0007601">
    <property type="term" value="P:visual perception"/>
    <property type="evidence" value="ECO:0007669"/>
    <property type="project" value="UniProtKB-KW"/>
</dbReference>
<dbReference type="FunFam" id="2.60.120.200:FF:000126">
    <property type="entry name" value="usherin"/>
    <property type="match status" value="1"/>
</dbReference>
<dbReference type="FunFam" id="2.60.40.10:FF:001882">
    <property type="entry name" value="Usherin"/>
    <property type="match status" value="1"/>
</dbReference>
<dbReference type="FunFam" id="2.60.40.10:FF:001285">
    <property type="entry name" value="Usherin"/>
    <property type="match status" value="1"/>
</dbReference>
<feature type="disulfide bond" evidence="22">
    <location>
        <begin position="1036"/>
        <end position="1045"/>
    </location>
</feature>
<feature type="disulfide bond" evidence="22">
    <location>
        <begin position="998"/>
        <end position="1012"/>
    </location>
</feature>
<dbReference type="GO" id="GO:0001917">
    <property type="term" value="C:photoreceptor inner segment"/>
    <property type="evidence" value="ECO:0007669"/>
    <property type="project" value="UniProtKB-SubCell"/>
</dbReference>
<dbReference type="Pfam" id="PF02210">
    <property type="entry name" value="Laminin_G_2"/>
    <property type="match status" value="2"/>
</dbReference>
<dbReference type="FunFam" id="2.10.25.10:FF:000094">
    <property type="entry name" value="Laminin subunit alpha-2"/>
    <property type="match status" value="1"/>
</dbReference>
<reference evidence="29" key="2">
    <citation type="submission" date="2025-09" db="UniProtKB">
        <authorList>
            <consortium name="Ensembl"/>
        </authorList>
    </citation>
    <scope>IDENTIFICATION</scope>
</reference>
<feature type="domain" description="Fibronectin type-III" evidence="27">
    <location>
        <begin position="2933"/>
        <end position="3024"/>
    </location>
</feature>
<dbReference type="InterPro" id="IPR036116">
    <property type="entry name" value="FN3_sf"/>
</dbReference>
<evidence type="ECO:0000256" key="2">
    <source>
        <dbReference type="ARBA" id="ARBA00004613"/>
    </source>
</evidence>
<evidence type="ECO:0000259" key="27">
    <source>
        <dbReference type="PROSITE" id="PS50853"/>
    </source>
</evidence>
<feature type="domain" description="Fibronectin type-III" evidence="27">
    <location>
        <begin position="4744"/>
        <end position="4834"/>
    </location>
</feature>
<feature type="domain" description="Fibronectin type-III" evidence="27">
    <location>
        <begin position="1071"/>
        <end position="1159"/>
    </location>
</feature>
<feature type="domain" description="Fibronectin type-III" evidence="27">
    <location>
        <begin position="3778"/>
        <end position="3875"/>
    </location>
</feature>
<feature type="disulfide bond" evidence="22">
    <location>
        <begin position="677"/>
        <end position="686"/>
    </location>
</feature>
<proteinExistence type="predicted"/>
<feature type="domain" description="Fibronectin type-III" evidence="27">
    <location>
        <begin position="4365"/>
        <end position="4452"/>
    </location>
</feature>
<evidence type="ECO:0000256" key="4">
    <source>
        <dbReference type="ARBA" id="ARBA00022525"/>
    </source>
</evidence>
<feature type="domain" description="Fibronectin type-III" evidence="27">
    <location>
        <begin position="2250"/>
        <end position="2336"/>
    </location>
</feature>
<dbReference type="SMART" id="SM00180">
    <property type="entry name" value="EGF_Lam"/>
    <property type="match status" value="10"/>
</dbReference>
<dbReference type="FunFam" id="2.60.40.10:FF:000819">
    <property type="entry name" value="Usherin"/>
    <property type="match status" value="1"/>
</dbReference>
<evidence type="ECO:0000256" key="17">
    <source>
        <dbReference type="ARBA" id="ARBA00060418"/>
    </source>
</evidence>
<feature type="disulfide bond" evidence="22">
    <location>
        <begin position="830"/>
        <end position="839"/>
    </location>
</feature>
<feature type="domain" description="Fibronectin type-III" evidence="27">
    <location>
        <begin position="3876"/>
        <end position="3970"/>
    </location>
</feature>
<dbReference type="FunFam" id="2.10.25.10:FF:000275">
    <property type="entry name" value="usherin"/>
    <property type="match status" value="1"/>
</dbReference>
<dbReference type="FunFam" id="2.60.40.10:FF:001201">
    <property type="entry name" value="Usherin"/>
    <property type="match status" value="1"/>
</dbReference>
<dbReference type="PANTHER" id="PTHR46957">
    <property type="entry name" value="CYTOKINE RECEPTOR"/>
    <property type="match status" value="1"/>
</dbReference>
<dbReference type="FunFam" id="2.60.40.10:FF:001052">
    <property type="entry name" value="Usherin"/>
    <property type="match status" value="1"/>
</dbReference>
<evidence type="ECO:0000256" key="14">
    <source>
        <dbReference type="ARBA" id="ARBA00023273"/>
    </source>
</evidence>
<dbReference type="Ensembl" id="ENSPCLT00000002447.1">
    <property type="protein sequence ID" value="ENSPCLP00000001821.1"/>
    <property type="gene ID" value="ENSPCLG00000001512.1"/>
</dbReference>
<feature type="domain" description="Fibronectin type-III" evidence="27">
    <location>
        <begin position="3974"/>
        <end position="4074"/>
    </location>
</feature>
<feature type="domain" description="Fibronectin type-III" evidence="27">
    <location>
        <begin position="4541"/>
        <end position="4640"/>
    </location>
</feature>
<feature type="disulfide bond" evidence="22">
    <location>
        <begin position="947"/>
        <end position="961"/>
    </location>
</feature>
<dbReference type="PROSITE" id="PS50027">
    <property type="entry name" value="EGF_LAM_2"/>
    <property type="match status" value="8"/>
</dbReference>
<dbReference type="InterPro" id="IPR003961">
    <property type="entry name" value="FN3_dom"/>
</dbReference>
<keyword evidence="9" id="KW-1009">Hearing</keyword>
<dbReference type="FunFam" id="2.60.40.10:FF:000915">
    <property type="entry name" value="Usherin"/>
    <property type="match status" value="1"/>
</dbReference>
<evidence type="ECO:0000256" key="20">
    <source>
        <dbReference type="ARBA" id="ARBA00080960"/>
    </source>
</evidence>
<dbReference type="FunFam" id="2.60.40.10:FF:002683">
    <property type="entry name" value="Predicted protein"/>
    <property type="match status" value="1"/>
</dbReference>
<dbReference type="GO" id="GO:0007605">
    <property type="term" value="P:sensory perception of sound"/>
    <property type="evidence" value="ECO:0007669"/>
    <property type="project" value="UniProtKB-KW"/>
</dbReference>
<feature type="domain" description="Laminin EGF-like" evidence="26">
    <location>
        <begin position="964"/>
        <end position="1014"/>
    </location>
</feature>
<dbReference type="CDD" id="cd00055">
    <property type="entry name" value="EGF_Lam"/>
    <property type="match status" value="10"/>
</dbReference>
<dbReference type="Gene3D" id="2.60.40.10">
    <property type="entry name" value="Immunoglobulins"/>
    <property type="match status" value="33"/>
</dbReference>
<dbReference type="FunFam" id="2.60.40.10:FF:001004">
    <property type="entry name" value="Usherin"/>
    <property type="match status" value="1"/>
</dbReference>
<evidence type="ECO:0000256" key="3">
    <source>
        <dbReference type="ARBA" id="ARBA00022475"/>
    </source>
</evidence>
<evidence type="ECO:0000256" key="10">
    <source>
        <dbReference type="ARBA" id="ARBA00022989"/>
    </source>
</evidence>
<dbReference type="Pfam" id="PF00041">
    <property type="entry name" value="fn3"/>
    <property type="match status" value="17"/>
</dbReference>
<feature type="domain" description="Fibronectin type-III" evidence="27">
    <location>
        <begin position="1161"/>
        <end position="1254"/>
    </location>
</feature>
<evidence type="ECO:0000256" key="16">
    <source>
        <dbReference type="ARBA" id="ARBA00023305"/>
    </source>
</evidence>
<dbReference type="InterPro" id="IPR006558">
    <property type="entry name" value="LamG-like"/>
</dbReference>
<dbReference type="FunFam" id="2.60.40.10:FF:001255">
    <property type="entry name" value="usherin"/>
    <property type="match status" value="1"/>
</dbReference>
<dbReference type="Pfam" id="PF13385">
    <property type="entry name" value="Laminin_G_3"/>
    <property type="match status" value="1"/>
</dbReference>
<dbReference type="InterPro" id="IPR008211">
    <property type="entry name" value="Laminin_N"/>
</dbReference>
<keyword evidence="14" id="KW-0966">Cell projection</keyword>
<evidence type="ECO:0000256" key="15">
    <source>
        <dbReference type="ARBA" id="ARBA00023292"/>
    </source>
</evidence>
<dbReference type="Gene3D" id="2.10.25.10">
    <property type="entry name" value="Laminin"/>
    <property type="match status" value="9"/>
</dbReference>
<feature type="disulfide bond" evidence="22">
    <location>
        <begin position="1015"/>
        <end position="1027"/>
    </location>
</feature>
<dbReference type="PROSITE" id="PS50853">
    <property type="entry name" value="FN3"/>
    <property type="match status" value="30"/>
</dbReference>
<evidence type="ECO:0000256" key="13">
    <source>
        <dbReference type="ARBA" id="ARBA00023180"/>
    </source>
</evidence>
<feature type="domain" description="Fibronectin type-III" evidence="27">
    <location>
        <begin position="4275"/>
        <end position="4364"/>
    </location>
</feature>
<keyword evidence="8" id="KW-0677">Repeat</keyword>
<dbReference type="GO" id="GO:0060171">
    <property type="term" value="C:stereocilium membrane"/>
    <property type="evidence" value="ECO:0007669"/>
    <property type="project" value="UniProtKB-SubCell"/>
</dbReference>
<reference evidence="29" key="1">
    <citation type="submission" date="2025-08" db="UniProtKB">
        <authorList>
            <consortium name="Ensembl"/>
        </authorList>
    </citation>
    <scope>IDENTIFICATION</scope>
</reference>
<comment type="subcellular location">
    <subcellularLocation>
        <location evidence="17">Cell projection</location>
        <location evidence="17">Stereocilium membrane</location>
        <topology evidence="17">Single-pass type I membrane protein</topology>
    </subcellularLocation>
    <subcellularLocation>
        <location evidence="1">Photoreceptor inner segment</location>
    </subcellularLocation>
    <subcellularLocation>
        <location evidence="2">Secreted</location>
    </subcellularLocation>
</comment>
<feature type="domain" description="Fibronectin type-III" evidence="27">
    <location>
        <begin position="2540"/>
        <end position="2628"/>
    </location>
</feature>
<dbReference type="FunFam" id="2.60.40.10:FF:001135">
    <property type="entry name" value="Usherin"/>
    <property type="match status" value="1"/>
</dbReference>
<keyword evidence="3" id="KW-1003">Cell membrane</keyword>
<dbReference type="CDD" id="cd00110">
    <property type="entry name" value="LamG"/>
    <property type="match status" value="2"/>
</dbReference>
<keyword evidence="10 24" id="KW-1133">Transmembrane helix</keyword>
<feature type="domain" description="Laminin EGF-like" evidence="26">
    <location>
        <begin position="808"/>
        <end position="859"/>
    </location>
</feature>
<feature type="disulfide bond" evidence="22">
    <location>
        <begin position="730"/>
        <end position="739"/>
    </location>
</feature>
<dbReference type="FunFam" id="2.60.120.200:FF:000111">
    <property type="entry name" value="Usherin"/>
    <property type="match status" value="1"/>
</dbReference>
<evidence type="ECO:0000256" key="1">
    <source>
        <dbReference type="ARBA" id="ARBA00004437"/>
    </source>
</evidence>
<dbReference type="Pfam" id="PF00053">
    <property type="entry name" value="EGF_laminin"/>
    <property type="match status" value="10"/>
</dbReference>
<keyword evidence="15 22" id="KW-0424">Laminin EGF-like domain</keyword>
<dbReference type="FunFam" id="2.60.40.10:FF:001227">
    <property type="entry name" value="Usherin"/>
    <property type="match status" value="1"/>
</dbReference>
<dbReference type="GO" id="GO:0005518">
    <property type="term" value="F:collagen binding"/>
    <property type="evidence" value="ECO:0007669"/>
    <property type="project" value="UniProtKB-ARBA"/>
</dbReference>
<dbReference type="SUPFAM" id="SSF49899">
    <property type="entry name" value="Concanavalin A-like lectins/glucanases"/>
    <property type="match status" value="3"/>
</dbReference>
<dbReference type="FunFam" id="2.60.40.10:FF:001100">
    <property type="entry name" value="Usherin"/>
    <property type="match status" value="1"/>
</dbReference>
<dbReference type="FunFam" id="2.10.25.10:FF:000330">
    <property type="entry name" value="usherin"/>
    <property type="match status" value="1"/>
</dbReference>
<dbReference type="FunFam" id="2.60.40.10:FF:001173">
    <property type="entry name" value="Usherin"/>
    <property type="match status" value="1"/>
</dbReference>
<dbReference type="InterPro" id="IPR001791">
    <property type="entry name" value="Laminin_G"/>
</dbReference>
<feature type="domain" description="Laminin EGF-like" evidence="26">
    <location>
        <begin position="760"/>
        <end position="807"/>
    </location>
</feature>
<dbReference type="FunFam" id="2.10.25.10:FF:000412">
    <property type="entry name" value="Usherin"/>
    <property type="match status" value="1"/>
</dbReference>
<dbReference type="FunFam" id="2.10.25.10:FF:000313">
    <property type="entry name" value="Usherin"/>
    <property type="match status" value="1"/>
</dbReference>
<keyword evidence="7" id="KW-0732">Signal</keyword>
<feature type="domain" description="Fibronectin type-III" evidence="27">
    <location>
        <begin position="3687"/>
        <end position="3777"/>
    </location>
</feature>
<evidence type="ECO:0000256" key="7">
    <source>
        <dbReference type="ARBA" id="ARBA00022729"/>
    </source>
</evidence>
<feature type="domain" description="Laminin N-terminal" evidence="28">
    <location>
        <begin position="284"/>
        <end position="530"/>
    </location>
</feature>
<dbReference type="FunFam" id="2.60.40.10:FF:001168">
    <property type="entry name" value="Usherin"/>
    <property type="match status" value="1"/>
</dbReference>
<dbReference type="OMA" id="LYMDGML"/>
<evidence type="ECO:0000256" key="24">
    <source>
        <dbReference type="SAM" id="Phobius"/>
    </source>
</evidence>
<dbReference type="SMART" id="SM00060">
    <property type="entry name" value="FN3"/>
    <property type="match status" value="33"/>
</dbReference>
<dbReference type="InterPro" id="IPR013320">
    <property type="entry name" value="ConA-like_dom_sf"/>
</dbReference>
<feature type="compositionally biased region" description="Polar residues" evidence="23">
    <location>
        <begin position="2717"/>
        <end position="2727"/>
    </location>
</feature>
<evidence type="ECO:0000256" key="21">
    <source>
        <dbReference type="ARBA" id="ARBA00082367"/>
    </source>
</evidence>
<feature type="domain" description="Fibronectin type-III" evidence="27">
    <location>
        <begin position="2061"/>
        <end position="2147"/>
    </location>
</feature>
<dbReference type="FunFam" id="2.60.40.10:FF:001211">
    <property type="entry name" value="Usherin"/>
    <property type="match status" value="1"/>
</dbReference>
<dbReference type="PRINTS" id="PR00011">
    <property type="entry name" value="EGFLAMININ"/>
</dbReference>
<feature type="region of interest" description="Disordered" evidence="23">
    <location>
        <begin position="2717"/>
        <end position="2736"/>
    </location>
</feature>
<dbReference type="FunFam" id="2.60.40.10:FF:001023">
    <property type="entry name" value="usherin"/>
    <property type="match status" value="1"/>
</dbReference>
<feature type="domain" description="Fibronectin type-III" evidence="27">
    <location>
        <begin position="2729"/>
        <end position="2825"/>
    </location>
</feature>
<feature type="domain" description="Fibronectin type-III" evidence="27">
    <location>
        <begin position="1255"/>
        <end position="1374"/>
    </location>
</feature>
<feature type="domain" description="Fibronectin type-III" evidence="27">
    <location>
        <begin position="3508"/>
        <end position="3595"/>
    </location>
</feature>
<dbReference type="SMART" id="SM00136">
    <property type="entry name" value="LamNT"/>
    <property type="match status" value="1"/>
</dbReference>
<feature type="domain" description="Fibronectin type-III" evidence="27">
    <location>
        <begin position="4642"/>
        <end position="4743"/>
    </location>
</feature>
<feature type="domain" description="Fibronectin type-III" evidence="27">
    <location>
        <begin position="2443"/>
        <end position="2537"/>
    </location>
</feature>
<feature type="domain" description="Laminin EGF-like" evidence="26">
    <location>
        <begin position="860"/>
        <end position="912"/>
    </location>
</feature>
<feature type="region of interest" description="Disordered" evidence="23">
    <location>
        <begin position="5100"/>
        <end position="5124"/>
    </location>
</feature>
<dbReference type="PROSITE" id="PS50025">
    <property type="entry name" value="LAM_G_DOMAIN"/>
    <property type="match status" value="2"/>
</dbReference>
<feature type="disulfide bond" evidence="22">
    <location>
        <begin position="760"/>
        <end position="772"/>
    </location>
</feature>
<feature type="domain" description="Laminin EGF-like" evidence="26">
    <location>
        <begin position="913"/>
        <end position="963"/>
    </location>
</feature>
<feature type="transmembrane region" description="Helical" evidence="24">
    <location>
        <begin position="5051"/>
        <end position="5073"/>
    </location>
</feature>
<dbReference type="SMART" id="SM00560">
    <property type="entry name" value="LamGL"/>
    <property type="match status" value="1"/>
</dbReference>
<dbReference type="Pfam" id="PF00055">
    <property type="entry name" value="Laminin_N"/>
    <property type="match status" value="1"/>
</dbReference>
<dbReference type="GO" id="GO:0032391">
    <property type="term" value="C:photoreceptor connecting cilium"/>
    <property type="evidence" value="ECO:0007669"/>
    <property type="project" value="UniProtKB-ARBA"/>
</dbReference>
<feature type="disulfide bond" evidence="22">
    <location>
        <begin position="781"/>
        <end position="790"/>
    </location>
</feature>
<dbReference type="FunFam" id="2.10.25.10:FF:000090">
    <property type="entry name" value="laminin subunit alpha"/>
    <property type="match status" value="3"/>
</dbReference>
<feature type="domain" description="Fibronectin type-III" evidence="27">
    <location>
        <begin position="4453"/>
        <end position="4537"/>
    </location>
</feature>
<feature type="disulfide bond" evidence="22">
    <location>
        <begin position="966"/>
        <end position="983"/>
    </location>
</feature>
<dbReference type="FunFam" id="2.60.40.10:FF:001037">
    <property type="entry name" value="Usherin"/>
    <property type="match status" value="1"/>
</dbReference>
<dbReference type="GO" id="GO:0045494">
    <property type="term" value="P:photoreceptor cell maintenance"/>
    <property type="evidence" value="ECO:0007669"/>
    <property type="project" value="UniProtKB-ARBA"/>
</dbReference>
<evidence type="ECO:0000259" key="28">
    <source>
        <dbReference type="PROSITE" id="PS51117"/>
    </source>
</evidence>
<evidence type="ECO:0000256" key="8">
    <source>
        <dbReference type="ARBA" id="ARBA00022737"/>
    </source>
</evidence>
<dbReference type="SUPFAM" id="SSF57196">
    <property type="entry name" value="EGF/Laminin"/>
    <property type="match status" value="9"/>
</dbReference>
<accession>A0A669PJF8</accession>
<evidence type="ECO:0000256" key="9">
    <source>
        <dbReference type="ARBA" id="ARBA00022740"/>
    </source>
</evidence>
<evidence type="ECO:0000256" key="22">
    <source>
        <dbReference type="PROSITE-ProRule" id="PRU00460"/>
    </source>
</evidence>
<feature type="domain" description="Fibronectin type-III" evidence="27">
    <location>
        <begin position="3596"/>
        <end position="3686"/>
    </location>
</feature>
<dbReference type="FunFam" id="2.60.40.10:FF:002916">
    <property type="entry name" value="Usherin"/>
    <property type="match status" value="1"/>
</dbReference>
<dbReference type="InterPro" id="IPR013783">
    <property type="entry name" value="Ig-like_fold"/>
</dbReference>
<feature type="domain" description="Laminin G" evidence="25">
    <location>
        <begin position="1722"/>
        <end position="1899"/>
    </location>
</feature>
<name>A0A669PJF8_PHACC</name>
<dbReference type="FunFam" id="2.60.40.10:FF:001161">
    <property type="entry name" value="Usherin"/>
    <property type="match status" value="1"/>
</dbReference>
<evidence type="ECO:0000256" key="19">
    <source>
        <dbReference type="ARBA" id="ARBA00072076"/>
    </source>
</evidence>
<dbReference type="InterPro" id="IPR002049">
    <property type="entry name" value="LE_dom"/>
</dbReference>
<keyword evidence="30" id="KW-1185">Reference proteome</keyword>
<feature type="disulfide bond" evidence="22">
    <location>
        <begin position="935"/>
        <end position="944"/>
    </location>
</feature>
<feature type="disulfide bond" evidence="22">
    <location>
        <begin position="762"/>
        <end position="779"/>
    </location>
</feature>
<dbReference type="FunFam" id="2.60.40.10:FF:001379">
    <property type="entry name" value="Usherin"/>
    <property type="match status" value="1"/>
</dbReference>
<evidence type="ECO:0000256" key="18">
    <source>
        <dbReference type="ARBA" id="ARBA00065195"/>
    </source>
</evidence>
<feature type="domain" description="Fibronectin type-III" evidence="27">
    <location>
        <begin position="4162"/>
        <end position="4271"/>
    </location>
</feature>
<keyword evidence="16" id="KW-0844">Vision</keyword>
<feature type="domain" description="Fibronectin type-III" evidence="27">
    <location>
        <begin position="2629"/>
        <end position="2728"/>
    </location>
</feature>
<dbReference type="Gene3D" id="2.60.120.260">
    <property type="entry name" value="Galactose-binding domain-like"/>
    <property type="match status" value="1"/>
</dbReference>
<evidence type="ECO:0000256" key="12">
    <source>
        <dbReference type="ARBA" id="ARBA00023157"/>
    </source>
</evidence>
<evidence type="ECO:0000259" key="25">
    <source>
        <dbReference type="PROSITE" id="PS50025"/>
    </source>
</evidence>
<evidence type="ECO:0000256" key="6">
    <source>
        <dbReference type="ARBA" id="ARBA00022692"/>
    </source>
</evidence>
<dbReference type="SMART" id="SM00282">
    <property type="entry name" value="LamG"/>
    <property type="match status" value="2"/>
</dbReference>
<keyword evidence="4" id="KW-0964">Secreted</keyword>
<dbReference type="FunFam" id="2.60.40.10:FF:001085">
    <property type="entry name" value="Usherin"/>
    <property type="match status" value="1"/>
</dbReference>
<protein>
    <recommendedName>
        <fullName evidence="19">Usherin</fullName>
    </recommendedName>
    <alternativeName>
        <fullName evidence="20">Usher syndrome type IIa protein homolog</fullName>
    </alternativeName>
    <alternativeName>
        <fullName evidence="21">Usher syndrome type-2A protein homolog</fullName>
    </alternativeName>
</protein>
<dbReference type="InterPro" id="IPR050713">
    <property type="entry name" value="RTP_Phos/Ushers"/>
</dbReference>
<sequence length="5216" mass="574558">MDALIRRSFFVNMNCWALSLRCRFLFHAIETLILTYYDSFVLVSSQGHFPRLENVGAFKNVSTVPTQATCGLPDRSTFCHSSVAAESIMSCTQRFCVQECPYRSSPPSYKLLFPEGLGTCVTEDKKDLPPGSFSNASSFIFHNQKDCFSTPPLLRLSASFTLTVWLKPEREGVMCVIEKAIDGQTVFKLTISEKETMFYYRTVNGLQPPIKVMTLGRILVKKWIHLSVQVHYSRISFFLNGWEDDSTPFDSRILVGTVADTNADGTLKIGQSFTGLEQFVGRMQDFRFYPVALTNRDILEVFSGKFPHLHTQSECRCPGSHPRVHPLIQRYCIPNGADDTTNDRVLRLDAEAHPLHYINDDDIGTTWISSVFANATGLDHGVSITIDLQNGQYQVFYIILQFYSPHPEAIRIERKKRDDLNWEDWQYFAKNCSIFGMDNNGSLEKPDSVNCLQLPSFTPYSHGNLTFSVLTPEPNHRPGYNDFYNTPTLQEFVKATHVRIHMRGQYHTDESWVNFRHRYYGVNEVTVSGRCNCHGHADNCDTAMEPYRCLCIKESYTEGNNCNHCLPLYNDKPFRPGDQVHAYNCKPCQCYSHAISCHYDLAVDPFPQEYYRGSGGVCDNCQHNTTGRNCELCKDFHYRQAGADLSAIDVCKPCDCYATGTKNKSLLCDNIGGQCNCKRHVSGRQCNQCQEGFYNLQQSNPDGCSPCNCNTSGTVNGDITCHQNSGQCKCKANVIGPRCDSCNFGFKALRYSNEDGCEPCWCNSHGSVNQFCNPLTGQCNCKEQVKGLLCDTCMDNFYGLDVTGCKACECNIAGSFSGTVCDARTGQCACKPNIGGRQCNECLDGYHKIQVNHSFVCLPCDCDKAGTVNGSLLCDKSTGQCPCKAGVIGLQCNQCMLHTYNLSMRNLLGCQRCDCDAKGTLAGTVCDHVSGQCVCLPHRQGRRCSECKPGFYFSPSSVTGCLPCLCHTAGSVNQVCDKLTGQCICQDASVTGRTCEHCKEHHFGFDSVTGRCQHCNCHPAGAISSTCHLVTGQCVCKQFVTGLKCDNCVPDASNLDVHNVFGCSKTPFQQPPPTGEVLNSSAISLSWNSPDSPNSNRLIYLLYRDEAEIYTAEDYYPYSIHTFIDTALSPYTFYSYYVQASNIHGFTRSASVTYRTKSGTPTGSLHLNPIFPVSHHSALLYWTTPSNDSGPIEKYILTCTVLVDLQPCGQYEGLETSAIIWNLMPFTKYVFSVQACTSGGCLKSQPVTVITAQAPPEGLQPPVIENISSTELSVEWSAPEKPNGIIIRYELYMRKKLKPFDNEPPPEIRVFQSSGWLSPQPVLESANENALAPPQTSTTVSDLEPFTEYEFYVLAVNMAGSVTSDWISGRTAEAAPLFMPSPSVFPLSPYSLNVSWKKPEDNLSRGEVMGYSISLTEQTFSQVLHIAEAHEFSYIATGLKPYRTYNFTITLCNQIGCVTSEPGMGRTLAAAPRKFGAPHVEGINSTVVKISWNEPEELNGPSPTYQVERMDSSLATWNTEVAKGVRFPGNGYYRFASSTLPANAYFTGIKVKFKTKEPDGLIFFSASPGNQEEYIALQLRRGRPYFLFDPQGSAVAVTPTNDGGKEYNDNSWHQIIATRIQALGNITVDGQYTGSSSATSGSTIIGENTGVFVGGLPQGYTIVRRDEGMKTVIQKGFVGCLSDLFLKKMNTPYEYWESLNWQNAEEQNNVYHIWEGCPNVLSEGAHFLGKGFLELYSGVFSGGQEFEISFKFRTDQLNGLLLFVYNKDGPDFLAVELKSGILNVLLKTGIVFTQVDLWLGLSYCDGNWKKVTVNKEGSVVSASVNELREQTLEPNVQQLKVNSPVYIGGVPSEIQNVYKDLGSEQGFGGCMKDVKFTRGAVVNLASVSSSAVRVNLDGCLSTDSAVNCRGNDSILVYRGKEQSVYENGLQPFTEYLYRVVASNEGGSVSSVWTRARTRESVPQNVPTPSRVHSINGYSIEVTWDKPAGVIGVIEKYILKAYEEDGPSVPITIAELADTSMLTGVLTGLRPFTNYAVTLTACTLAGCTESSHALNISTPQEAPEHVQLPTATTFPTSLLMSWNPPKTPNGIITQYTLYMNGVPIYFGNGTRYVVKDLAVFTPHQFLLTACTIAGCTNSSQVTLFTAQLPPSHVDAPVLTILDSRTIYVQWKEPLELNGILDRYVIYIASSEQNFTKWDVIYNSTELFLDFTIRHLFPGTEYLIKLAACTGGGCSVSEATTAVTDESTPEGVPAPKAQSYSSDSFNISWAKPEYPNGIITSYGLYMDGVLIQNSSQLNCYAYGLAPWSLHSFRVQACTAKGCALGPLVEARTMEAPPEGAVDVFATVDGSKEAQLKWLAPNKPHGQLTYTVFFTGLFYADQANANYSVVNDTRILCSSNESNVWVPIKGLIPFSNYTVQVKASNSQSSLISDAITIVMPPGAPDGVMPPRLSSATPTSLQVVWSTPVRNNAPGAPSYRLQMRQRHSAGDILELLSSPTASLQHSIRDLQPYTEYEVRVVASNGYGHAYSNWTSVTTAEDKPGPLDPPLLLNATSRAVSITWQHPLKPNGIITHYNIYQNGELCATVTGASANYTVEDLHPYTVYEFQVEGCTYKGCSLSPKTPAIRTLPDVPEGIPAPDLYSDTPTSVVISWQPPAHPNGLVENLTIERRVKGTEQLSTVVTLPFSQSMSYIDQSTALSPWQKFEYRILMSTVNGGTNSSAWSEVTTRPSRPAGVQIPNAEVQGPRSVKVSWKPPLIQNGEILNYEIRMPDPRIVIAGNSASTLSYLVTNLLPYTNYSITVVACSGGNGLLGGCTESLPTSVTTPSTAPEGISPLSVTPISESFIAISWQPPLRPNGPHLRYELLRRKIQQPLASNPPEDLNLWHNIYSGTQWFYEDKGLSRYTTYEYKLIVHNEVGYTSSEEVIATTLAGLPEKGSILIARAVNHTAVEVEWSKPTLQDLQGDVEYYILSLNSTADGRSLRIQADENYIVIGDLEPNTEYQIFFQVFNGAHSISSEVVHVITSDGEPEGMFPPEVVIINSTAVRVIWTSPSNPNGVVTEYSIYVNNKQYKTGMNEPGSFLLADLSPFTVYDIQIEACTIYACVRSNGTQITTVEDEPKQLSAPVIHVIGSRSLQINWVSPGQPNGIILGYEVLRKAFKRCTSVARSSRNTGMCIPLECKKHENVCGEVCYHPEMKVCCNGILHDNKPGFQCCEDKYIPFILNSPGVCCGGQIHAVQPKHQCCGGYYTRVLLGEVCCPNEEQNRVSVGIGDSCCHGMPYSTSGNQICCGGSLHDSFSQQCCGGEVISTDLVCCGDEEKGTAYKAHTGMFCCGQEYVNVSDTICCSGSSGESLAHVRKNDQVPVKCCETELIPKSEECCNGVGYNPLKYVCSDKISAGMMMKVKEECKANTLCPLPMEKTAHCGKCDFDSRENICAWIKSSQRATGKEIKEDVCPVEEETVYTGSPNQYSFTDLNLEPFVTYEYRVAAWNSHGRGFSEISRAVTKQDVPQGVSPPKWAKVDNREDMILLNWKEPLQPNGLIIHYIVLRNGIERFRGTEMSFRDTSGIQPYHEYSYQLRACTVAGCADSSKVVAVTVQGVPESVQPPDVSALNSTALHLSWIAPKKPNGIIREYQISQVGKGLIYSDTGSRMHHTVSGLQPYTNYSFLLTACTSAGCASSQPLSGQTLQAAPHGVWPKPHHIIVSSTEVEIYWSEPEIPNGLITQYRLFRDEEQIFLGGSRDLNFTDVNLQPNSRYVYQLEASTWGGSNTSDKYVIQTPVGTPEKIHVPYNVTVIDAYSIFLAWEMPGIFAVDTPLEYNILLNASSPTLLVKPAGRAHFAFVAGLDPFTLYEIRIQACQSGGCGVGGCTYSRTAQAPPLELSPPTVKAMGSALIEVKWAPPKKPNGIITNYFIHRRPVGTQEDLLLFIWAEGALEFIDASDALQPFTLYEYRVRAQNAVGSVDSLWASTQTLEASPWGMAAPWAQATSAYSVQLNWTQPVFPNGVITLYRVVYQEKRSDPTFNIPAVTALTVTGGKHQAHLFGLKPFTTYHVHVVAVNNAGQVSSPWTSVRTLEASPSGLSNFTVEKKENGRALLLKWSEPSEPNGIIKTYNIFSDDNLEYSGLSRQFLFRRLEPYTLYTLLLEACNAAGCTRSSPQPIRTGEAPPVSQMAPVIQAVNATNIELSWLEPINPNGKIIRYEVIHRCTKENAAGYRATMEDEKIVFTEYNTESNTFVYNDKGLQPWTRYEYKIRTWNAAGYTDSSWTAAMTSQTAPKGLAAPRLSLASVNPRKVLVSWDAPAQPNGILQSYRLLKNDVLYPFSFDAATFNYTDEDLLPYSMYSYAIVACTMGGCSTSEPAAIRTLEAAPALVDPPSLQAVSSTQVNASWAPPQIQNGDITKYILKLNNEEYYLGKNLQMLISDLQPYTQYDFELVACTAGGCTSSTAQSVTTMEAPPLNMEAPRLLVMGSESIEITWKSPAKPNGKITSYELRRDDVLVYSGQETRYLDFTLTPGMEYSYTVTANNSQGSVTSPSAQIKTNPSAPSGMLPPRLQAWSSKEILVAWDPPIKVNGDIKNYTISIHKPVETGKKTVDFDASHSSFVRRSFIVAGLQPYSWYEVQLQACTELGCASSEWASVQTLEAPPAAQPAPLIEIQTTARGFQTVSSVLWTGPQQPNGKILYYELYRRRTTQALINLDLILVYNGSSTFFRDDQLLPYTEYEYQVWSVNSAGRTPSGWTRCRTGPAPPEGLAAPLFHTVASTVAVANINPPLKPNGVVSIYRLFSNDTRGTEVVLSEGTATQQTIHGLKPFTTYSIGVEACTCFNCCSKGPVAQITTQPAPPSEQPPPQIRAVTSRNASFQWSAPQSPNGIVTSYELHVYMACPLNLQPAVKACSPGPTEVKYTGNGQSANVSNLEPYTTYNLRVVSYNSVGSSASEWVGFTTEKEPPRYMAPFSVVSNLSTIHIDWSRTFVLNGRLKEYALTESGQRIYSGFDTELYLPRTSDKTFLFQVTCITDEGSAVTPVIKYSAADGLGLILTTPGEKDKAESKSVKFYNELWFAVLMVVLGLILLAILLSLILQRKVHKQPYARDRPPLVPLQKRTSPMSVYSTGETHPGLADTKIPGVGSPTSSRGIYNTAGGRRPSQSQLNRTYSPASLHRSVSQLLDIYDKKSFVDELPWDTIIRNHRAGGRGLYVEEDDLVNVIKGFSTVTKEHTTFTDTHL</sequence>
<feature type="domain" description="Laminin EGF-like" evidence="26">
    <location>
        <begin position="654"/>
        <end position="706"/>
    </location>
</feature>
<feature type="domain" description="Fibronectin type-III" evidence="27">
    <location>
        <begin position="2148"/>
        <end position="2249"/>
    </location>
</feature>
<dbReference type="FunFam" id="2.60.40.10:FF:001176">
    <property type="entry name" value="Usherin"/>
    <property type="match status" value="1"/>
</dbReference>
<dbReference type="PROSITE" id="PS01248">
    <property type="entry name" value="EGF_LAM_1"/>
    <property type="match status" value="3"/>
</dbReference>
<dbReference type="Gene3D" id="2.60.120.200">
    <property type="match status" value="3"/>
</dbReference>
<dbReference type="FunFam" id="2.60.40.10:FF:001416">
    <property type="entry name" value="Usherin"/>
    <property type="match status" value="1"/>
</dbReference>
<dbReference type="FunFam" id="2.60.120.200:FF:000125">
    <property type="entry name" value="Usherin"/>
    <property type="match status" value="1"/>
</dbReference>
<feature type="disulfide bond" evidence="22">
    <location>
        <begin position="1017"/>
        <end position="1034"/>
    </location>
</feature>
<dbReference type="FunFam" id="2.60.40.10:FF:000991">
    <property type="entry name" value="Usherin"/>
    <property type="match status" value="1"/>
</dbReference>
<dbReference type="FunFam" id="2.60.40.10:FF:001276">
    <property type="entry name" value="Usherin"/>
    <property type="match status" value="1"/>
</dbReference>
<evidence type="ECO:0000256" key="23">
    <source>
        <dbReference type="SAM" id="MobiDB-lite"/>
    </source>
</evidence>
<dbReference type="GO" id="GO:0005576">
    <property type="term" value="C:extracellular region"/>
    <property type="evidence" value="ECO:0007669"/>
    <property type="project" value="UniProtKB-SubCell"/>
</dbReference>
<evidence type="ECO:0000256" key="5">
    <source>
        <dbReference type="ARBA" id="ARBA00022606"/>
    </source>
</evidence>
<comment type="caution">
    <text evidence="22">Lacks conserved residue(s) required for the propagation of feature annotation.</text>
</comment>
<dbReference type="FunFam" id="2.10.25.10:FF:000224">
    <property type="entry name" value="Usherin"/>
    <property type="match status" value="1"/>
</dbReference>
<dbReference type="Proteomes" id="UP000472261">
    <property type="component" value="Unplaced"/>
</dbReference>
<dbReference type="PROSITE" id="PS51117">
    <property type="entry name" value="LAMININ_NTER"/>
    <property type="match status" value="1"/>
</dbReference>
<keyword evidence="6 24" id="KW-0812">Transmembrane</keyword>
<feature type="domain" description="Laminin EGF-like" evidence="26">
    <location>
        <begin position="1015"/>
        <end position="1065"/>
    </location>
</feature>
<feature type="domain" description="Fibronectin type-III" evidence="27">
    <location>
        <begin position="4840"/>
        <end position="4940"/>
    </location>
</feature>
<feature type="domain" description="Fibronectin type-III" evidence="27">
    <location>
        <begin position="1965"/>
        <end position="2060"/>
    </location>
</feature>
<evidence type="ECO:0000259" key="26">
    <source>
        <dbReference type="PROSITE" id="PS50027"/>
    </source>
</evidence>
<keyword evidence="11 24" id="KW-0472">Membrane</keyword>
<dbReference type="FunFam" id="2.60.40.10:FF:001099">
    <property type="entry name" value="Usherin"/>
    <property type="match status" value="1"/>
</dbReference>
<dbReference type="FunFam" id="2.60.40.10:FF:001030">
    <property type="entry name" value="Usherin"/>
    <property type="match status" value="1"/>
</dbReference>
<dbReference type="GO" id="GO:0048513">
    <property type="term" value="P:animal organ development"/>
    <property type="evidence" value="ECO:0007669"/>
    <property type="project" value="UniProtKB-ARBA"/>
</dbReference>
<feature type="domain" description="Fibronectin type-III" evidence="27">
    <location>
        <begin position="3028"/>
        <end position="3117"/>
    </location>
</feature>
<organism evidence="29 30">
    <name type="scientific">Phasianus colchicus</name>
    <name type="common">Common pheasant</name>
    <dbReference type="NCBI Taxonomy" id="9054"/>
    <lineage>
        <taxon>Eukaryota</taxon>
        <taxon>Metazoa</taxon>
        <taxon>Chordata</taxon>
        <taxon>Craniata</taxon>
        <taxon>Vertebrata</taxon>
        <taxon>Euteleostomi</taxon>
        <taxon>Archelosauria</taxon>
        <taxon>Archosauria</taxon>
        <taxon>Dinosauria</taxon>
        <taxon>Saurischia</taxon>
        <taxon>Theropoda</taxon>
        <taxon>Coelurosauria</taxon>
        <taxon>Aves</taxon>
        <taxon>Neognathae</taxon>
        <taxon>Galloanserae</taxon>
        <taxon>Galliformes</taxon>
        <taxon>Phasianidae</taxon>
        <taxon>Phasianinae</taxon>
        <taxon>Phasianus</taxon>
    </lineage>
</organism>
<dbReference type="FunFam" id="2.60.40.10:FF:001945">
    <property type="entry name" value="Usherin"/>
    <property type="match status" value="1"/>
</dbReference>
<feature type="domain" description="Laminin G" evidence="25">
    <location>
        <begin position="1522"/>
        <end position="1717"/>
    </location>
</feature>
<keyword evidence="12 22" id="KW-1015">Disulfide bond</keyword>
<feature type="domain" description="Fibronectin type-III" evidence="27">
    <location>
        <begin position="2829"/>
        <end position="2929"/>
    </location>
</feature>
<evidence type="ECO:0000313" key="30">
    <source>
        <dbReference type="Proteomes" id="UP000472261"/>
    </source>
</evidence>
<feature type="disulfide bond" evidence="22">
    <location>
        <begin position="964"/>
        <end position="976"/>
    </location>
</feature>